<organism evidence="2 3">
    <name type="scientific">Vigna mungo</name>
    <name type="common">Black gram</name>
    <name type="synonym">Phaseolus mungo</name>
    <dbReference type="NCBI Taxonomy" id="3915"/>
    <lineage>
        <taxon>Eukaryota</taxon>
        <taxon>Viridiplantae</taxon>
        <taxon>Streptophyta</taxon>
        <taxon>Embryophyta</taxon>
        <taxon>Tracheophyta</taxon>
        <taxon>Spermatophyta</taxon>
        <taxon>Magnoliopsida</taxon>
        <taxon>eudicotyledons</taxon>
        <taxon>Gunneridae</taxon>
        <taxon>Pentapetalae</taxon>
        <taxon>rosids</taxon>
        <taxon>fabids</taxon>
        <taxon>Fabales</taxon>
        <taxon>Fabaceae</taxon>
        <taxon>Papilionoideae</taxon>
        <taxon>50 kb inversion clade</taxon>
        <taxon>NPAAA clade</taxon>
        <taxon>indigoferoid/millettioid clade</taxon>
        <taxon>Phaseoleae</taxon>
        <taxon>Vigna</taxon>
    </lineage>
</organism>
<keyword evidence="1" id="KW-1133">Transmembrane helix</keyword>
<keyword evidence="1" id="KW-0812">Transmembrane</keyword>
<keyword evidence="3" id="KW-1185">Reference proteome</keyword>
<feature type="transmembrane region" description="Helical" evidence="1">
    <location>
        <begin position="80"/>
        <end position="99"/>
    </location>
</feature>
<protein>
    <submittedName>
        <fullName evidence="2">Uncharacterized protein</fullName>
    </submittedName>
</protein>
<dbReference type="EMBL" id="CP144698">
    <property type="protein sequence ID" value="WVZ16264.1"/>
    <property type="molecule type" value="Genomic_DNA"/>
</dbReference>
<dbReference type="AlphaFoldDB" id="A0AAQ3S5A5"/>
<evidence type="ECO:0000256" key="1">
    <source>
        <dbReference type="SAM" id="Phobius"/>
    </source>
</evidence>
<reference evidence="2 3" key="1">
    <citation type="journal article" date="2023" name="Life. Sci Alliance">
        <title>Evolutionary insights into 3D genome organization and epigenetic landscape of Vigna mungo.</title>
        <authorList>
            <person name="Junaid A."/>
            <person name="Singh B."/>
            <person name="Bhatia S."/>
        </authorList>
    </citation>
    <scope>NUCLEOTIDE SEQUENCE [LARGE SCALE GENOMIC DNA]</scope>
    <source>
        <strain evidence="2">Urdbean</strain>
    </source>
</reference>
<evidence type="ECO:0000313" key="2">
    <source>
        <dbReference type="EMBL" id="WVZ16264.1"/>
    </source>
</evidence>
<accession>A0AAQ3S5A5</accession>
<dbReference type="Proteomes" id="UP001374535">
    <property type="component" value="Chromosome 3"/>
</dbReference>
<feature type="non-terminal residue" evidence="2">
    <location>
        <position position="1"/>
    </location>
</feature>
<evidence type="ECO:0000313" key="3">
    <source>
        <dbReference type="Proteomes" id="UP001374535"/>
    </source>
</evidence>
<gene>
    <name evidence="2" type="ORF">V8G54_009246</name>
</gene>
<keyword evidence="1" id="KW-0472">Membrane</keyword>
<proteinExistence type="predicted"/>
<name>A0AAQ3S5A5_VIGMU</name>
<sequence length="101" mass="11453">ELGLGFSFQIDLGNPGFSLYLKFGWDSSSLQIGDEGFCILRRDWVSIINFRRSCSCTFNCEICVFLTFCNEGYLMNAIRGGYFLMILCEFFIAGVGFLLSH</sequence>